<keyword evidence="2" id="KW-1185">Reference proteome</keyword>
<organism evidence="1 2">
    <name type="scientific">Paenibacillus montaniterrae</name>
    <dbReference type="NCBI Taxonomy" id="429341"/>
    <lineage>
        <taxon>Bacteria</taxon>
        <taxon>Bacillati</taxon>
        <taxon>Bacillota</taxon>
        <taxon>Bacilli</taxon>
        <taxon>Bacillales</taxon>
        <taxon>Paenibacillaceae</taxon>
        <taxon>Paenibacillus</taxon>
    </lineage>
</organism>
<dbReference type="InterPro" id="IPR021146">
    <property type="entry name" value="Phage_gp6-like_head-tail"/>
</dbReference>
<gene>
    <name evidence="1" type="ORF">J40TS1_34110</name>
</gene>
<comment type="caution">
    <text evidence="1">The sequence shown here is derived from an EMBL/GenBank/DDBJ whole genome shotgun (WGS) entry which is preliminary data.</text>
</comment>
<name>A0A920D099_9BACL</name>
<dbReference type="Pfam" id="PF05135">
    <property type="entry name" value="Phage_connect_1"/>
    <property type="match status" value="1"/>
</dbReference>
<dbReference type="EMBL" id="BOSE01000006">
    <property type="protein sequence ID" value="GIP17769.1"/>
    <property type="molecule type" value="Genomic_DNA"/>
</dbReference>
<reference evidence="1" key="1">
    <citation type="submission" date="2021-03" db="EMBL/GenBank/DDBJ databases">
        <title>Antimicrobial resistance genes in bacteria isolated from Japanese honey, and their potential for conferring macrolide and lincosamide resistance in the American foulbrood pathogen Paenibacillus larvae.</title>
        <authorList>
            <person name="Okamoto M."/>
            <person name="Kumagai M."/>
            <person name="Kanamori H."/>
            <person name="Takamatsu D."/>
        </authorList>
    </citation>
    <scope>NUCLEOTIDE SEQUENCE</scope>
    <source>
        <strain evidence="1">J40TS1</strain>
    </source>
</reference>
<dbReference type="Gene3D" id="1.10.3230.30">
    <property type="entry name" value="Phage gp6-like head-tail connector protein"/>
    <property type="match status" value="1"/>
</dbReference>
<dbReference type="AlphaFoldDB" id="A0A920D099"/>
<evidence type="ECO:0000313" key="2">
    <source>
        <dbReference type="Proteomes" id="UP000683139"/>
    </source>
</evidence>
<evidence type="ECO:0008006" key="3">
    <source>
        <dbReference type="Google" id="ProtNLM"/>
    </source>
</evidence>
<accession>A0A920D099</accession>
<dbReference type="Proteomes" id="UP000683139">
    <property type="component" value="Unassembled WGS sequence"/>
</dbReference>
<proteinExistence type="predicted"/>
<dbReference type="InterPro" id="IPR006450">
    <property type="entry name" value="Phage_HK97_gp6-like"/>
</dbReference>
<dbReference type="CDD" id="cd08054">
    <property type="entry name" value="gp6"/>
    <property type="match status" value="1"/>
</dbReference>
<protein>
    <recommendedName>
        <fullName evidence="3">Phage gp6-like head-tail connector protein</fullName>
    </recommendedName>
</protein>
<dbReference type="RefSeq" id="WP_213517427.1">
    <property type="nucleotide sequence ID" value="NZ_BOSE01000006.1"/>
</dbReference>
<evidence type="ECO:0000313" key="1">
    <source>
        <dbReference type="EMBL" id="GIP17769.1"/>
    </source>
</evidence>
<sequence length="86" mass="9881">MAVTLQHVKDYLRIDTDDEDEMLEIMLAAAKESLEQAGVPESEKALYKVAVFLHVSMHYENRNPEKKMDGYDQVFINIIPKLKDGL</sequence>
<dbReference type="NCBIfam" id="TIGR01560">
    <property type="entry name" value="put_DNA_pack"/>
    <property type="match status" value="1"/>
</dbReference>